<dbReference type="EMBL" id="CP061800">
    <property type="protein sequence ID" value="QTA84968.1"/>
    <property type="molecule type" value="Genomic_DNA"/>
</dbReference>
<dbReference type="RefSeq" id="WP_207681219.1">
    <property type="nucleotide sequence ID" value="NZ_CP061800.1"/>
</dbReference>
<reference evidence="2" key="1">
    <citation type="journal article" date="2021" name="Microb. Physiol.">
        <title>Proteogenomic Insights into the Physiology of Marine, Sulfate-Reducing, Filamentous Desulfonema limicola and Desulfonema magnum.</title>
        <authorList>
            <person name="Schnaars V."/>
            <person name="Wohlbrand L."/>
            <person name="Scheve S."/>
            <person name="Hinrichs C."/>
            <person name="Reinhardt R."/>
            <person name="Rabus R."/>
        </authorList>
    </citation>
    <scope>NUCLEOTIDE SEQUENCE</scope>
    <source>
        <strain evidence="2">4be13</strain>
    </source>
</reference>
<dbReference type="InterPro" id="IPR025375">
    <property type="entry name" value="DUF4365"/>
</dbReference>
<sequence>MQKKRRTREHIIADLSANYVERFVLLCGHTIEKFSSDYGYDLIIYTYTADSELENGNIYVQLKATDNIRFVHNGQAISFPLKKKDLNIWLSEPMPVILIVYDAVRDRAYWLYIQEYFENLEHFDIRKVKKYHSVTIPVRNRVGMSSIVKFVKFKRNVLKQIYKNRIEHHV</sequence>
<evidence type="ECO:0000313" key="3">
    <source>
        <dbReference type="Proteomes" id="UP000663722"/>
    </source>
</evidence>
<dbReference type="KEGG" id="dmm:dnm_009720"/>
<proteinExistence type="predicted"/>
<keyword evidence="3" id="KW-1185">Reference proteome</keyword>
<evidence type="ECO:0000313" key="2">
    <source>
        <dbReference type="EMBL" id="QTA84968.1"/>
    </source>
</evidence>
<organism evidence="2 3">
    <name type="scientific">Desulfonema magnum</name>
    <dbReference type="NCBI Taxonomy" id="45655"/>
    <lineage>
        <taxon>Bacteria</taxon>
        <taxon>Pseudomonadati</taxon>
        <taxon>Thermodesulfobacteriota</taxon>
        <taxon>Desulfobacteria</taxon>
        <taxon>Desulfobacterales</taxon>
        <taxon>Desulfococcaceae</taxon>
        <taxon>Desulfonema</taxon>
    </lineage>
</organism>
<gene>
    <name evidence="2" type="ORF">dnm_009720</name>
</gene>
<evidence type="ECO:0000259" key="1">
    <source>
        <dbReference type="Pfam" id="PF14280"/>
    </source>
</evidence>
<name>A0A975BGN5_9BACT</name>
<accession>A0A975BGN5</accession>
<dbReference type="Proteomes" id="UP000663722">
    <property type="component" value="Chromosome"/>
</dbReference>
<dbReference type="AlphaFoldDB" id="A0A975BGN5"/>
<protein>
    <submittedName>
        <fullName evidence="2">DUF4365</fullName>
    </submittedName>
</protein>
<dbReference type="Pfam" id="PF14280">
    <property type="entry name" value="DUF4365"/>
    <property type="match status" value="1"/>
</dbReference>
<feature type="domain" description="DUF4365" evidence="1">
    <location>
        <begin position="15"/>
        <end position="147"/>
    </location>
</feature>